<dbReference type="Pfam" id="PF00754">
    <property type="entry name" value="F5_F8_type_C"/>
    <property type="match status" value="1"/>
</dbReference>
<accession>A0A5B9W0M2</accession>
<evidence type="ECO:0000313" key="3">
    <source>
        <dbReference type="EMBL" id="QEH33505.1"/>
    </source>
</evidence>
<evidence type="ECO:0000259" key="2">
    <source>
        <dbReference type="PROSITE" id="PS50022"/>
    </source>
</evidence>
<dbReference type="RefSeq" id="WP_210420475.1">
    <property type="nucleotide sequence ID" value="NZ_CP042997.1"/>
</dbReference>
<dbReference type="PANTHER" id="PTHR35889:SF3">
    <property type="entry name" value="F-BOX DOMAIN-CONTAINING PROTEIN"/>
    <property type="match status" value="1"/>
</dbReference>
<name>A0A5B9W0M2_9BACT</name>
<dbReference type="Pfam" id="PF07587">
    <property type="entry name" value="PSD1"/>
    <property type="match status" value="1"/>
</dbReference>
<feature type="chain" id="PRO_5022754191" evidence="1">
    <location>
        <begin position="24"/>
        <end position="991"/>
    </location>
</feature>
<dbReference type="GO" id="GO:0009055">
    <property type="term" value="F:electron transfer activity"/>
    <property type="evidence" value="ECO:0007669"/>
    <property type="project" value="InterPro"/>
</dbReference>
<gene>
    <name evidence="3" type="ORF">OJF2_20070</name>
</gene>
<dbReference type="InterPro" id="IPR036909">
    <property type="entry name" value="Cyt_c-like_dom_sf"/>
</dbReference>
<dbReference type="Pfam" id="PF07583">
    <property type="entry name" value="PSCyt2"/>
    <property type="match status" value="1"/>
</dbReference>
<dbReference type="SUPFAM" id="SSF46626">
    <property type="entry name" value="Cytochrome c"/>
    <property type="match status" value="1"/>
</dbReference>
<reference evidence="3 4" key="1">
    <citation type="submission" date="2019-08" db="EMBL/GenBank/DDBJ databases">
        <title>Deep-cultivation of Planctomycetes and their phenomic and genomic characterization uncovers novel biology.</title>
        <authorList>
            <person name="Wiegand S."/>
            <person name="Jogler M."/>
            <person name="Boedeker C."/>
            <person name="Pinto D."/>
            <person name="Vollmers J."/>
            <person name="Rivas-Marin E."/>
            <person name="Kohn T."/>
            <person name="Peeters S.H."/>
            <person name="Heuer A."/>
            <person name="Rast P."/>
            <person name="Oberbeckmann S."/>
            <person name="Bunk B."/>
            <person name="Jeske O."/>
            <person name="Meyerdierks A."/>
            <person name="Storesund J.E."/>
            <person name="Kallscheuer N."/>
            <person name="Luecker S."/>
            <person name="Lage O.M."/>
            <person name="Pohl T."/>
            <person name="Merkel B.J."/>
            <person name="Hornburger P."/>
            <person name="Mueller R.-W."/>
            <person name="Bruemmer F."/>
            <person name="Labrenz M."/>
            <person name="Spormann A.M."/>
            <person name="Op den Camp H."/>
            <person name="Overmann J."/>
            <person name="Amann R."/>
            <person name="Jetten M.S.M."/>
            <person name="Mascher T."/>
            <person name="Medema M.H."/>
            <person name="Devos D.P."/>
            <person name="Kaster A.-K."/>
            <person name="Ovreas L."/>
            <person name="Rohde M."/>
            <person name="Galperin M.Y."/>
            <person name="Jogler C."/>
        </authorList>
    </citation>
    <scope>NUCLEOTIDE SEQUENCE [LARGE SCALE GENOMIC DNA]</scope>
    <source>
        <strain evidence="3 4">OJF2</strain>
    </source>
</reference>
<proteinExistence type="predicted"/>
<sequence length="991" mass="110137" precursor="true">MRSNISPLLVALVLAGGPGRALAADFDRDVRPILERCCLGCHGPVRQKSGYRLDDREAAFRGGDRGEAAIVAGRPDESLLWAALTGGRDVPLMPPKESEAPRPTEAELGTIRAWIEQGAPWPEAPRAVTTAEARTGWAWRPIARPSIPPSKHANPIDAFLAARLAEKRLAMSAQADRRTLLRRVSFDLTGLPPTYEEVVEFQGDRRPDAYERVVDRLLSSPRYGERWARHWLDVVHFGETHGYDKDKPRPNAWPYRDYVIRAFNEDRPYPRFVQEQVAGDVLFPDTADGCEALGFIAAGPWDFIGHAEVPESKVDGKIARHLDRDDMVSNTMSTFCSVTVHCAQCHDHKFDPISQEDYYSLQAVFAALDRADRPYDRDPSLARRRRDLETRRDAARAVVDRIAALARDAGGAELAALESRLGAARKTASGDRRPEYGWHSGIAASESEAKWVQVDLGREVEIHRIVLAPCEDDFNNIGAGFGFPRRYRIEAGLDPAFVRGAAILVSREEADEPNPRSLPVHHAVRPTRARFVRVTATRLAPRQQDFIFALAELQVLDGSGGNAAIGAQVSSLDSIEAPARWSRRNLTDGIYPAAIAGDVAALEAERDRLLSRVLTHEMREARARAVADLSAIQADLDRLPPQGYVYAGTVHHGSGAFVGTGPSGGRPRPIAILPRGDVKKPGRVVGPGSLSAVTQLKSRFDIPPDGPEGERRAALARWLTDRDNPLPWRSIVNRVWQYHFGRGLVDTPNDFGRMGGTPSHPELLEWLAAWFRDDAHGSLKSLHRLIVTSASYRQRSDVNDPRAAEIDGENRLLWRMSRRKLEAEAIRDEVLAVAGKLDLGTLGGPGYRDFVIEHPEHSPHYQFHLADPDDHALHRRSIYRFIVRSQQQPWMAAMDCADPSLLVDRRNQTITPLQALAQLNDALIVAMSRHFADRVRGAGEVEAQVGLAFRLAIQRQPDPEELAELAGYVRRRGLENGCRLLLNLNEFHFAD</sequence>
<feature type="domain" description="F5/8 type C" evidence="2">
    <location>
        <begin position="394"/>
        <end position="558"/>
    </location>
</feature>
<dbReference type="SUPFAM" id="SSF49785">
    <property type="entry name" value="Galactose-binding domain-like"/>
    <property type="match status" value="1"/>
</dbReference>
<dbReference type="PROSITE" id="PS50022">
    <property type="entry name" value="FA58C_3"/>
    <property type="match status" value="1"/>
</dbReference>
<evidence type="ECO:0000256" key="1">
    <source>
        <dbReference type="SAM" id="SignalP"/>
    </source>
</evidence>
<keyword evidence="1" id="KW-0732">Signal</keyword>
<dbReference type="InterPro" id="IPR008979">
    <property type="entry name" value="Galactose-bd-like_sf"/>
</dbReference>
<dbReference type="KEGG" id="agv:OJF2_20070"/>
<feature type="signal peptide" evidence="1">
    <location>
        <begin position="1"/>
        <end position="23"/>
    </location>
</feature>
<organism evidence="3 4">
    <name type="scientific">Aquisphaera giovannonii</name>
    <dbReference type="NCBI Taxonomy" id="406548"/>
    <lineage>
        <taxon>Bacteria</taxon>
        <taxon>Pseudomonadati</taxon>
        <taxon>Planctomycetota</taxon>
        <taxon>Planctomycetia</taxon>
        <taxon>Isosphaerales</taxon>
        <taxon>Isosphaeraceae</taxon>
        <taxon>Aquisphaera</taxon>
    </lineage>
</organism>
<dbReference type="EMBL" id="CP042997">
    <property type="protein sequence ID" value="QEH33505.1"/>
    <property type="molecule type" value="Genomic_DNA"/>
</dbReference>
<dbReference type="GO" id="GO:0020037">
    <property type="term" value="F:heme binding"/>
    <property type="evidence" value="ECO:0007669"/>
    <property type="project" value="InterPro"/>
</dbReference>
<dbReference type="InterPro" id="IPR011444">
    <property type="entry name" value="DUF1549"/>
</dbReference>
<protein>
    <submittedName>
        <fullName evidence="3">Planctomycete cytochrome C</fullName>
    </submittedName>
</protein>
<dbReference type="InterPro" id="IPR022655">
    <property type="entry name" value="DUF1553"/>
</dbReference>
<evidence type="ECO:0000313" key="4">
    <source>
        <dbReference type="Proteomes" id="UP000324233"/>
    </source>
</evidence>
<dbReference type="InterPro" id="IPR011429">
    <property type="entry name" value="Cyt_c_Planctomycete-type"/>
</dbReference>
<dbReference type="Proteomes" id="UP000324233">
    <property type="component" value="Chromosome"/>
</dbReference>
<keyword evidence="4" id="KW-1185">Reference proteome</keyword>
<dbReference type="PANTHER" id="PTHR35889">
    <property type="entry name" value="CYCLOINULO-OLIGOSACCHARIDE FRUCTANOTRANSFERASE-RELATED"/>
    <property type="match status" value="1"/>
</dbReference>
<dbReference type="InterPro" id="IPR000421">
    <property type="entry name" value="FA58C"/>
</dbReference>
<dbReference type="AlphaFoldDB" id="A0A5B9W0M2"/>
<dbReference type="Pfam" id="PF07635">
    <property type="entry name" value="PSCyt1"/>
    <property type="match status" value="1"/>
</dbReference>
<dbReference type="Gene3D" id="2.60.120.260">
    <property type="entry name" value="Galactose-binding domain-like"/>
    <property type="match status" value="1"/>
</dbReference>